<keyword evidence="2" id="KW-0812">Transmembrane</keyword>
<keyword evidence="2" id="KW-0472">Membrane</keyword>
<dbReference type="Proteomes" id="UP000054653">
    <property type="component" value="Unassembled WGS sequence"/>
</dbReference>
<accession>A0A0V1CNH8</accession>
<feature type="region of interest" description="Disordered" evidence="1">
    <location>
        <begin position="1"/>
        <end position="21"/>
    </location>
</feature>
<name>A0A0V1CNH8_TRIBR</name>
<keyword evidence="4" id="KW-1185">Reference proteome</keyword>
<feature type="compositionally biased region" description="Acidic residues" evidence="1">
    <location>
        <begin position="1"/>
        <end position="10"/>
    </location>
</feature>
<proteinExistence type="predicted"/>
<organism evidence="3 4">
    <name type="scientific">Trichinella britovi</name>
    <name type="common">Parasitic roundworm</name>
    <dbReference type="NCBI Taxonomy" id="45882"/>
    <lineage>
        <taxon>Eukaryota</taxon>
        <taxon>Metazoa</taxon>
        <taxon>Ecdysozoa</taxon>
        <taxon>Nematoda</taxon>
        <taxon>Enoplea</taxon>
        <taxon>Dorylaimia</taxon>
        <taxon>Trichinellida</taxon>
        <taxon>Trichinellidae</taxon>
        <taxon>Trichinella</taxon>
    </lineage>
</organism>
<gene>
    <name evidence="3" type="ORF">T03_14320</name>
</gene>
<feature type="transmembrane region" description="Helical" evidence="2">
    <location>
        <begin position="31"/>
        <end position="50"/>
    </location>
</feature>
<keyword evidence="2" id="KW-1133">Transmembrane helix</keyword>
<sequence length="85" mass="8966">MLRSDDDEEGGGGGGVIQDDGEKESCAGIEIVVSGVLPAAVVWFIAKLIGRSVGRSLSLKPKLCYTSGINMNSFISLCKLYNSNQ</sequence>
<comment type="caution">
    <text evidence="3">The sequence shown here is derived from an EMBL/GenBank/DDBJ whole genome shotgun (WGS) entry which is preliminary data.</text>
</comment>
<evidence type="ECO:0000313" key="3">
    <source>
        <dbReference type="EMBL" id="KRY50291.1"/>
    </source>
</evidence>
<evidence type="ECO:0000256" key="1">
    <source>
        <dbReference type="SAM" id="MobiDB-lite"/>
    </source>
</evidence>
<dbReference type="AlphaFoldDB" id="A0A0V1CNH8"/>
<dbReference type="EMBL" id="JYDI01000153">
    <property type="protein sequence ID" value="KRY50291.1"/>
    <property type="molecule type" value="Genomic_DNA"/>
</dbReference>
<evidence type="ECO:0000313" key="4">
    <source>
        <dbReference type="Proteomes" id="UP000054653"/>
    </source>
</evidence>
<protein>
    <submittedName>
        <fullName evidence="3">Uncharacterized protein</fullName>
    </submittedName>
</protein>
<reference evidence="3 4" key="1">
    <citation type="submission" date="2015-01" db="EMBL/GenBank/DDBJ databases">
        <title>Evolution of Trichinella species and genotypes.</title>
        <authorList>
            <person name="Korhonen P.K."/>
            <person name="Edoardo P."/>
            <person name="Giuseppe L.R."/>
            <person name="Gasser R.B."/>
        </authorList>
    </citation>
    <scope>NUCLEOTIDE SEQUENCE [LARGE SCALE GENOMIC DNA]</scope>
    <source>
        <strain evidence="3">ISS120</strain>
    </source>
</reference>
<evidence type="ECO:0000256" key="2">
    <source>
        <dbReference type="SAM" id="Phobius"/>
    </source>
</evidence>